<dbReference type="GO" id="GO:0008173">
    <property type="term" value="F:RNA methyltransferase activity"/>
    <property type="evidence" value="ECO:0007669"/>
    <property type="project" value="InterPro"/>
</dbReference>
<organism evidence="5 6">
    <name type="scientific">Perkinsus chesapeaki</name>
    <name type="common">Clam parasite</name>
    <name type="synonym">Perkinsus andrewsi</name>
    <dbReference type="NCBI Taxonomy" id="330153"/>
    <lineage>
        <taxon>Eukaryota</taxon>
        <taxon>Sar</taxon>
        <taxon>Alveolata</taxon>
        <taxon>Perkinsozoa</taxon>
        <taxon>Perkinsea</taxon>
        <taxon>Perkinsida</taxon>
        <taxon>Perkinsidae</taxon>
        <taxon>Perkinsus</taxon>
    </lineage>
</organism>
<dbReference type="PANTHER" id="PTHR43191">
    <property type="entry name" value="RRNA METHYLTRANSFERASE 3"/>
    <property type="match status" value="1"/>
</dbReference>
<keyword evidence="6" id="KW-1185">Reference proteome</keyword>
<dbReference type="InterPro" id="IPR029028">
    <property type="entry name" value="Alpha/beta_knot_MTases"/>
</dbReference>
<dbReference type="GO" id="GO:0003723">
    <property type="term" value="F:RNA binding"/>
    <property type="evidence" value="ECO:0007669"/>
    <property type="project" value="InterPro"/>
</dbReference>
<dbReference type="PANTHER" id="PTHR43191:SF7">
    <property type="entry name" value="OBP33PEP LIKE PROTEIN"/>
    <property type="match status" value="1"/>
</dbReference>
<dbReference type="AlphaFoldDB" id="A0A7J6LNC1"/>
<gene>
    <name evidence="5" type="ORF">FOL47_007076</name>
</gene>
<evidence type="ECO:0000313" key="6">
    <source>
        <dbReference type="Proteomes" id="UP000591131"/>
    </source>
</evidence>
<name>A0A7J6LNC1_PERCH</name>
<reference evidence="5 6" key="1">
    <citation type="submission" date="2020-04" db="EMBL/GenBank/DDBJ databases">
        <title>Perkinsus chesapeaki whole genome sequence.</title>
        <authorList>
            <person name="Bogema D.R."/>
        </authorList>
    </citation>
    <scope>NUCLEOTIDE SEQUENCE [LARGE SCALE GENOMIC DNA]</scope>
    <source>
        <strain evidence="5">ATCC PRA-425</strain>
    </source>
</reference>
<evidence type="ECO:0000313" key="5">
    <source>
        <dbReference type="EMBL" id="KAF4660616.1"/>
    </source>
</evidence>
<feature type="compositionally biased region" description="Basic residues" evidence="3">
    <location>
        <begin position="201"/>
        <end position="212"/>
    </location>
</feature>
<protein>
    <recommendedName>
        <fullName evidence="4">tRNA/rRNA methyltransferase SpoU type domain-containing protein</fullName>
    </recommendedName>
</protein>
<evidence type="ECO:0000256" key="3">
    <source>
        <dbReference type="SAM" id="MobiDB-lite"/>
    </source>
</evidence>
<dbReference type="EMBL" id="JAAPAO010000406">
    <property type="protein sequence ID" value="KAF4660616.1"/>
    <property type="molecule type" value="Genomic_DNA"/>
</dbReference>
<proteinExistence type="predicted"/>
<dbReference type="InterPro" id="IPR051259">
    <property type="entry name" value="rRNA_Methyltransferase"/>
</dbReference>
<keyword evidence="2" id="KW-0808">Transferase</keyword>
<dbReference type="GO" id="GO:0032259">
    <property type="term" value="P:methylation"/>
    <property type="evidence" value="ECO:0007669"/>
    <property type="project" value="UniProtKB-KW"/>
</dbReference>
<dbReference type="InterPro" id="IPR029026">
    <property type="entry name" value="tRNA_m1G_MTases_N"/>
</dbReference>
<comment type="caution">
    <text evidence="5">The sequence shown here is derived from an EMBL/GenBank/DDBJ whole genome shotgun (WGS) entry which is preliminary data.</text>
</comment>
<evidence type="ECO:0000256" key="1">
    <source>
        <dbReference type="ARBA" id="ARBA00022603"/>
    </source>
</evidence>
<feature type="compositionally biased region" description="Basic and acidic residues" evidence="3">
    <location>
        <begin position="175"/>
        <end position="200"/>
    </location>
</feature>
<feature type="region of interest" description="Disordered" evidence="3">
    <location>
        <begin position="175"/>
        <end position="212"/>
    </location>
</feature>
<dbReference type="Pfam" id="PF00588">
    <property type="entry name" value="SpoU_methylase"/>
    <property type="match status" value="1"/>
</dbReference>
<dbReference type="CDD" id="cd18096">
    <property type="entry name" value="SpoU-like"/>
    <property type="match status" value="1"/>
</dbReference>
<evidence type="ECO:0000259" key="4">
    <source>
        <dbReference type="Pfam" id="PF00588"/>
    </source>
</evidence>
<keyword evidence="1" id="KW-0489">Methyltransferase</keyword>
<dbReference type="Gene3D" id="3.40.1280.10">
    <property type="match status" value="1"/>
</dbReference>
<sequence length="212" mass="23576">MATSADQPSRPWKSYLLICNVGKRQNWGQLLRSATAFGVTEVFVVGAKKMKELALFGNQGTTLHATFEFFDTIAEAKAELEKRGITLCGVEIHPSSVPVQDVKWRGDTCFMLGNEGTGMTDKQIAACDHFTYIEQYTKATASLNVAIAGSIVLHHFAMVSGMPVAAREGQKFVTDEGRGKLDRYEHPTEYEKQVIDEKRKERAAKRQKAKES</sequence>
<dbReference type="GO" id="GO:0006396">
    <property type="term" value="P:RNA processing"/>
    <property type="evidence" value="ECO:0007669"/>
    <property type="project" value="InterPro"/>
</dbReference>
<dbReference type="InterPro" id="IPR001537">
    <property type="entry name" value="SpoU_MeTrfase"/>
</dbReference>
<feature type="domain" description="tRNA/rRNA methyltransferase SpoU type" evidence="4">
    <location>
        <begin position="15"/>
        <end position="154"/>
    </location>
</feature>
<dbReference type="SUPFAM" id="SSF75217">
    <property type="entry name" value="alpha/beta knot"/>
    <property type="match status" value="1"/>
</dbReference>
<dbReference type="OrthoDB" id="270651at2759"/>
<accession>A0A7J6LNC1</accession>
<evidence type="ECO:0000256" key="2">
    <source>
        <dbReference type="ARBA" id="ARBA00022679"/>
    </source>
</evidence>
<dbReference type="Proteomes" id="UP000591131">
    <property type="component" value="Unassembled WGS sequence"/>
</dbReference>